<comment type="caution">
    <text evidence="1">The sequence shown here is derived from an EMBL/GenBank/DDBJ whole genome shotgun (WGS) entry which is preliminary data.</text>
</comment>
<organism evidence="1 2">
    <name type="scientific">Saccharopolyspora griseoalba</name>
    <dbReference type="NCBI Taxonomy" id="1431848"/>
    <lineage>
        <taxon>Bacteria</taxon>
        <taxon>Bacillati</taxon>
        <taxon>Actinomycetota</taxon>
        <taxon>Actinomycetes</taxon>
        <taxon>Pseudonocardiales</taxon>
        <taxon>Pseudonocardiaceae</taxon>
        <taxon>Saccharopolyspora</taxon>
    </lineage>
</organism>
<dbReference type="Proteomes" id="UP001596504">
    <property type="component" value="Unassembled WGS sequence"/>
</dbReference>
<evidence type="ECO:0000313" key="2">
    <source>
        <dbReference type="Proteomes" id="UP001596504"/>
    </source>
</evidence>
<dbReference type="RefSeq" id="WP_380672562.1">
    <property type="nucleotide sequence ID" value="NZ_JBHTCJ010000017.1"/>
</dbReference>
<evidence type="ECO:0000313" key="1">
    <source>
        <dbReference type="EMBL" id="MFC7344612.1"/>
    </source>
</evidence>
<proteinExistence type="predicted"/>
<dbReference type="SUPFAM" id="SSF52540">
    <property type="entry name" value="P-loop containing nucleoside triphosphate hydrolases"/>
    <property type="match status" value="1"/>
</dbReference>
<dbReference type="InterPro" id="IPR027417">
    <property type="entry name" value="P-loop_NTPase"/>
</dbReference>
<keyword evidence="2" id="KW-1185">Reference proteome</keyword>
<reference evidence="2" key="1">
    <citation type="journal article" date="2019" name="Int. J. Syst. Evol. Microbiol.">
        <title>The Global Catalogue of Microorganisms (GCM) 10K type strain sequencing project: providing services to taxonomists for standard genome sequencing and annotation.</title>
        <authorList>
            <consortium name="The Broad Institute Genomics Platform"/>
            <consortium name="The Broad Institute Genome Sequencing Center for Infectious Disease"/>
            <person name="Wu L."/>
            <person name="Ma J."/>
        </authorList>
    </citation>
    <scope>NUCLEOTIDE SEQUENCE [LARGE SCALE GENOMIC DNA]</scope>
    <source>
        <strain evidence="2">WLHS5</strain>
    </source>
</reference>
<gene>
    <name evidence="1" type="ORF">ACFQRI_24660</name>
</gene>
<name>A0ABW2LTX5_9PSEU</name>
<dbReference type="EMBL" id="JBHTCJ010000017">
    <property type="protein sequence ID" value="MFC7344612.1"/>
    <property type="molecule type" value="Genomic_DNA"/>
</dbReference>
<sequence length="185" mass="19602">MRTDAYKASRYENGKIAIDGHSIELVGNTGRVFNGLVTGYPGTGKTMFLETLGMAALASGSWKVLYTYGVDGARPGFSNTPVRWGSGTEAAWQHLAAAKNHIEWSSAENATAGLRGLIPSPARQSLLWIIDELDRLCAVDPAFGAELTRITHAGGRNGMAVWASAMRASGGNFLSFVPSSNVVAL</sequence>
<dbReference type="Gene3D" id="3.40.50.300">
    <property type="entry name" value="P-loop containing nucleotide triphosphate hydrolases"/>
    <property type="match status" value="1"/>
</dbReference>
<accession>A0ABW2LTX5</accession>
<protein>
    <recommendedName>
        <fullName evidence="3">AAA family ATPase</fullName>
    </recommendedName>
</protein>
<evidence type="ECO:0008006" key="3">
    <source>
        <dbReference type="Google" id="ProtNLM"/>
    </source>
</evidence>